<evidence type="ECO:0000256" key="9">
    <source>
        <dbReference type="ARBA" id="ARBA00022842"/>
    </source>
</evidence>
<name>A0A177NG09_9GAMM</name>
<evidence type="ECO:0000256" key="6">
    <source>
        <dbReference type="ARBA" id="ARBA00022723"/>
    </source>
</evidence>
<comment type="subcellular location">
    <subcellularLocation>
        <location evidence="1">Cytoplasm</location>
    </subcellularLocation>
</comment>
<evidence type="ECO:0000256" key="10">
    <source>
        <dbReference type="ARBA" id="ARBA00032441"/>
    </source>
</evidence>
<dbReference type="Proteomes" id="UP000078476">
    <property type="component" value="Unassembled WGS sequence"/>
</dbReference>
<dbReference type="Pfam" id="PF02367">
    <property type="entry name" value="TsaE"/>
    <property type="match status" value="1"/>
</dbReference>
<dbReference type="GO" id="GO:0046872">
    <property type="term" value="F:metal ion binding"/>
    <property type="evidence" value="ECO:0007669"/>
    <property type="project" value="UniProtKB-KW"/>
</dbReference>
<keyword evidence="7" id="KW-0547">Nucleotide-binding</keyword>
<comment type="similarity">
    <text evidence="2">Belongs to the TsaE family.</text>
</comment>
<dbReference type="PANTHER" id="PTHR33540">
    <property type="entry name" value="TRNA THREONYLCARBAMOYLADENOSINE BIOSYNTHESIS PROTEIN TSAE"/>
    <property type="match status" value="1"/>
</dbReference>
<dbReference type="SUPFAM" id="SSF52540">
    <property type="entry name" value="P-loop containing nucleoside triphosphate hydrolases"/>
    <property type="match status" value="1"/>
</dbReference>
<evidence type="ECO:0000256" key="7">
    <source>
        <dbReference type="ARBA" id="ARBA00022741"/>
    </source>
</evidence>
<keyword evidence="4" id="KW-0963">Cytoplasm</keyword>
<dbReference type="InterPro" id="IPR003442">
    <property type="entry name" value="T6A_TsaE"/>
</dbReference>
<evidence type="ECO:0000256" key="2">
    <source>
        <dbReference type="ARBA" id="ARBA00007599"/>
    </source>
</evidence>
<keyword evidence="12" id="KW-1185">Reference proteome</keyword>
<evidence type="ECO:0000313" key="11">
    <source>
        <dbReference type="EMBL" id="OAI16119.1"/>
    </source>
</evidence>
<dbReference type="NCBIfam" id="TIGR00150">
    <property type="entry name" value="T6A_YjeE"/>
    <property type="match status" value="1"/>
</dbReference>
<dbReference type="GO" id="GO:0002949">
    <property type="term" value="P:tRNA threonylcarbamoyladenosine modification"/>
    <property type="evidence" value="ECO:0007669"/>
    <property type="project" value="InterPro"/>
</dbReference>
<sequence>MKLELNTSDETESLGAALWQALPKKCVLFLYGELGAGKTTLVRGLLRAAGYAGTVKSPTYSLVEEYSLSEQAVFHFDLYRLKDPEELEWIGMHDYLHQDALCCIEWPEMGTGYLPPADIELRLSHQAEGRQLEINLLNDGLKNSLLINWKNKDLLL</sequence>
<dbReference type="AlphaFoldDB" id="A0A177NG09"/>
<evidence type="ECO:0000313" key="12">
    <source>
        <dbReference type="Proteomes" id="UP000078476"/>
    </source>
</evidence>
<dbReference type="InterPro" id="IPR027417">
    <property type="entry name" value="P-loop_NTPase"/>
</dbReference>
<reference evidence="11 12" key="1">
    <citation type="submission" date="2016-03" db="EMBL/GenBank/DDBJ databases">
        <authorList>
            <person name="Ploux O."/>
        </authorList>
    </citation>
    <scope>NUCLEOTIDE SEQUENCE [LARGE SCALE GENOMIC DNA]</scope>
    <source>
        <strain evidence="11 12">R-45370</strain>
    </source>
</reference>
<organism evidence="11 12">
    <name type="scientific">Methylomonas lenta</name>
    <dbReference type="NCBI Taxonomy" id="980561"/>
    <lineage>
        <taxon>Bacteria</taxon>
        <taxon>Pseudomonadati</taxon>
        <taxon>Pseudomonadota</taxon>
        <taxon>Gammaproteobacteria</taxon>
        <taxon>Methylococcales</taxon>
        <taxon>Methylococcaceae</taxon>
        <taxon>Methylomonas</taxon>
    </lineage>
</organism>
<evidence type="ECO:0000256" key="1">
    <source>
        <dbReference type="ARBA" id="ARBA00004496"/>
    </source>
</evidence>
<dbReference type="OrthoDB" id="9800307at2"/>
<evidence type="ECO:0000256" key="4">
    <source>
        <dbReference type="ARBA" id="ARBA00022490"/>
    </source>
</evidence>
<evidence type="ECO:0000256" key="8">
    <source>
        <dbReference type="ARBA" id="ARBA00022840"/>
    </source>
</evidence>
<keyword evidence="5" id="KW-0819">tRNA processing</keyword>
<keyword evidence="6" id="KW-0479">Metal-binding</keyword>
<evidence type="ECO:0000256" key="5">
    <source>
        <dbReference type="ARBA" id="ARBA00022694"/>
    </source>
</evidence>
<evidence type="ECO:0000256" key="3">
    <source>
        <dbReference type="ARBA" id="ARBA00019010"/>
    </source>
</evidence>
<keyword evidence="9" id="KW-0460">Magnesium</keyword>
<protein>
    <recommendedName>
        <fullName evidence="3">tRNA threonylcarbamoyladenosine biosynthesis protein TsaE</fullName>
    </recommendedName>
    <alternativeName>
        <fullName evidence="10">t(6)A37 threonylcarbamoyladenosine biosynthesis protein TsaE</fullName>
    </alternativeName>
</protein>
<keyword evidence="8" id="KW-0067">ATP-binding</keyword>
<comment type="caution">
    <text evidence="11">The sequence shown here is derived from an EMBL/GenBank/DDBJ whole genome shotgun (WGS) entry which is preliminary data.</text>
</comment>
<dbReference type="RefSeq" id="WP_066981800.1">
    <property type="nucleotide sequence ID" value="NZ_LUUI01000098.1"/>
</dbReference>
<dbReference type="Gene3D" id="3.40.50.300">
    <property type="entry name" value="P-loop containing nucleotide triphosphate hydrolases"/>
    <property type="match status" value="1"/>
</dbReference>
<dbReference type="EMBL" id="LUUI01000098">
    <property type="protein sequence ID" value="OAI16119.1"/>
    <property type="molecule type" value="Genomic_DNA"/>
</dbReference>
<gene>
    <name evidence="11" type="ORF">A1359_08880</name>
</gene>
<accession>A0A177NG09</accession>
<proteinExistence type="inferred from homology"/>
<dbReference type="GO" id="GO:0005737">
    <property type="term" value="C:cytoplasm"/>
    <property type="evidence" value="ECO:0007669"/>
    <property type="project" value="UniProtKB-SubCell"/>
</dbReference>
<dbReference type="GO" id="GO:0005524">
    <property type="term" value="F:ATP binding"/>
    <property type="evidence" value="ECO:0007669"/>
    <property type="project" value="UniProtKB-KW"/>
</dbReference>
<dbReference type="STRING" id="980561.A1359_08880"/>
<dbReference type="PANTHER" id="PTHR33540:SF2">
    <property type="entry name" value="TRNA THREONYLCARBAMOYLADENOSINE BIOSYNTHESIS PROTEIN TSAE"/>
    <property type="match status" value="1"/>
</dbReference>